<evidence type="ECO:0000256" key="1">
    <source>
        <dbReference type="ARBA" id="ARBA00009437"/>
    </source>
</evidence>
<sequence length="304" mass="32412">MDVAQLRAFLAVAEELHFGRAAERLHIAQPPLSRMIRQLERGVGAQLFDRTTRRVSLTAQGAALVEPARAVLAALDAARLAVRSAGEGEVGTVRISFTGPSTQHLISRLARAVRNRHPGIDLVLQSHTYGAEAVGLILAGRLDLALLMTPGPPPGMAARPMRRGRFVVVLPDSHPLAGRAELAMAELAEEPWVAFPPSAGSVLREEFVRLAADRGFVPRIVQEAPDTWSKIALVASGVGITLNTDLALDAMGRDGIVVVPLADDVEASPTQLVWREADPNPALRRVLALSADLADPAAAAPRDR</sequence>
<keyword evidence="4" id="KW-0804">Transcription</keyword>
<keyword evidence="2" id="KW-0805">Transcription regulation</keyword>
<dbReference type="EMBL" id="JACBZS010000001">
    <property type="protein sequence ID" value="NYI69869.1"/>
    <property type="molecule type" value="Genomic_DNA"/>
</dbReference>
<dbReference type="InterPro" id="IPR036388">
    <property type="entry name" value="WH-like_DNA-bd_sf"/>
</dbReference>
<dbReference type="PROSITE" id="PS50931">
    <property type="entry name" value="HTH_LYSR"/>
    <property type="match status" value="1"/>
</dbReference>
<dbReference type="SUPFAM" id="SSF46785">
    <property type="entry name" value="Winged helix' DNA-binding domain"/>
    <property type="match status" value="1"/>
</dbReference>
<dbReference type="SUPFAM" id="SSF53850">
    <property type="entry name" value="Periplasmic binding protein-like II"/>
    <property type="match status" value="1"/>
</dbReference>
<proteinExistence type="inferred from homology"/>
<gene>
    <name evidence="6" type="ORF">GGQ54_000429</name>
</gene>
<evidence type="ECO:0000256" key="4">
    <source>
        <dbReference type="ARBA" id="ARBA00023163"/>
    </source>
</evidence>
<comment type="caution">
    <text evidence="6">The sequence shown here is derived from an EMBL/GenBank/DDBJ whole genome shotgun (WGS) entry which is preliminary data.</text>
</comment>
<dbReference type="PANTHER" id="PTHR30346">
    <property type="entry name" value="TRANSCRIPTIONAL DUAL REGULATOR HCAR-RELATED"/>
    <property type="match status" value="1"/>
</dbReference>
<dbReference type="GO" id="GO:0003700">
    <property type="term" value="F:DNA-binding transcription factor activity"/>
    <property type="evidence" value="ECO:0007669"/>
    <property type="project" value="InterPro"/>
</dbReference>
<evidence type="ECO:0000256" key="2">
    <source>
        <dbReference type="ARBA" id="ARBA00023015"/>
    </source>
</evidence>
<comment type="similarity">
    <text evidence="1">Belongs to the LysR transcriptional regulatory family.</text>
</comment>
<dbReference type="InterPro" id="IPR000847">
    <property type="entry name" value="LysR_HTH_N"/>
</dbReference>
<feature type="domain" description="HTH lysR-type" evidence="5">
    <location>
        <begin position="1"/>
        <end position="58"/>
    </location>
</feature>
<evidence type="ECO:0000313" key="6">
    <source>
        <dbReference type="EMBL" id="NYI69869.1"/>
    </source>
</evidence>
<dbReference type="Proteomes" id="UP000527616">
    <property type="component" value="Unassembled WGS sequence"/>
</dbReference>
<dbReference type="Pfam" id="PF00126">
    <property type="entry name" value="HTH_1"/>
    <property type="match status" value="1"/>
</dbReference>
<keyword evidence="3 6" id="KW-0238">DNA-binding</keyword>
<evidence type="ECO:0000259" key="5">
    <source>
        <dbReference type="PROSITE" id="PS50931"/>
    </source>
</evidence>
<organism evidence="6 7">
    <name type="scientific">Naumannella cuiyingiana</name>
    <dbReference type="NCBI Taxonomy" id="1347891"/>
    <lineage>
        <taxon>Bacteria</taxon>
        <taxon>Bacillati</taxon>
        <taxon>Actinomycetota</taxon>
        <taxon>Actinomycetes</taxon>
        <taxon>Propionibacteriales</taxon>
        <taxon>Propionibacteriaceae</taxon>
        <taxon>Naumannella</taxon>
    </lineage>
</organism>
<dbReference type="PRINTS" id="PR00039">
    <property type="entry name" value="HTHLYSR"/>
</dbReference>
<keyword evidence="7" id="KW-1185">Reference proteome</keyword>
<evidence type="ECO:0000256" key="3">
    <source>
        <dbReference type="ARBA" id="ARBA00023125"/>
    </source>
</evidence>
<dbReference type="Gene3D" id="3.40.190.10">
    <property type="entry name" value="Periplasmic binding protein-like II"/>
    <property type="match status" value="2"/>
</dbReference>
<dbReference type="CDD" id="cd08414">
    <property type="entry name" value="PBP2_LTTR_aromatics_like"/>
    <property type="match status" value="1"/>
</dbReference>
<dbReference type="Pfam" id="PF03466">
    <property type="entry name" value="LysR_substrate"/>
    <property type="match status" value="1"/>
</dbReference>
<dbReference type="PANTHER" id="PTHR30346:SF0">
    <property type="entry name" value="HCA OPERON TRANSCRIPTIONAL ACTIVATOR HCAR"/>
    <property type="match status" value="1"/>
</dbReference>
<evidence type="ECO:0000313" key="7">
    <source>
        <dbReference type="Proteomes" id="UP000527616"/>
    </source>
</evidence>
<dbReference type="Gene3D" id="1.10.10.10">
    <property type="entry name" value="Winged helix-like DNA-binding domain superfamily/Winged helix DNA-binding domain"/>
    <property type="match status" value="1"/>
</dbReference>
<dbReference type="GO" id="GO:0003677">
    <property type="term" value="F:DNA binding"/>
    <property type="evidence" value="ECO:0007669"/>
    <property type="project" value="UniProtKB-KW"/>
</dbReference>
<dbReference type="RefSeq" id="WP_179443890.1">
    <property type="nucleotide sequence ID" value="NZ_JACBZS010000001.1"/>
</dbReference>
<dbReference type="InterPro" id="IPR036390">
    <property type="entry name" value="WH_DNA-bd_sf"/>
</dbReference>
<reference evidence="6 7" key="1">
    <citation type="submission" date="2020-07" db="EMBL/GenBank/DDBJ databases">
        <title>Sequencing the genomes of 1000 actinobacteria strains.</title>
        <authorList>
            <person name="Klenk H.-P."/>
        </authorList>
    </citation>
    <scope>NUCLEOTIDE SEQUENCE [LARGE SCALE GENOMIC DNA]</scope>
    <source>
        <strain evidence="6 7">DSM 103164</strain>
    </source>
</reference>
<name>A0A7Z0D6P9_9ACTN</name>
<dbReference type="AlphaFoldDB" id="A0A7Z0D6P9"/>
<dbReference type="FunFam" id="1.10.10.10:FF:000001">
    <property type="entry name" value="LysR family transcriptional regulator"/>
    <property type="match status" value="1"/>
</dbReference>
<accession>A0A7Z0D6P9</accession>
<dbReference type="GO" id="GO:0032993">
    <property type="term" value="C:protein-DNA complex"/>
    <property type="evidence" value="ECO:0007669"/>
    <property type="project" value="TreeGrafter"/>
</dbReference>
<dbReference type="InterPro" id="IPR005119">
    <property type="entry name" value="LysR_subst-bd"/>
</dbReference>
<protein>
    <submittedName>
        <fullName evidence="6">DNA-binding transcriptional LysR family regulator</fullName>
    </submittedName>
</protein>